<organism evidence="2 3">
    <name type="scientific">Solanum verrucosum</name>
    <dbReference type="NCBI Taxonomy" id="315347"/>
    <lineage>
        <taxon>Eukaryota</taxon>
        <taxon>Viridiplantae</taxon>
        <taxon>Streptophyta</taxon>
        <taxon>Embryophyta</taxon>
        <taxon>Tracheophyta</taxon>
        <taxon>Spermatophyta</taxon>
        <taxon>Magnoliopsida</taxon>
        <taxon>eudicotyledons</taxon>
        <taxon>Gunneridae</taxon>
        <taxon>Pentapetalae</taxon>
        <taxon>asterids</taxon>
        <taxon>lamiids</taxon>
        <taxon>Solanales</taxon>
        <taxon>Solanaceae</taxon>
        <taxon>Solanoideae</taxon>
        <taxon>Solaneae</taxon>
        <taxon>Solanum</taxon>
    </lineage>
</organism>
<feature type="compositionally biased region" description="Low complexity" evidence="1">
    <location>
        <begin position="39"/>
        <end position="48"/>
    </location>
</feature>
<dbReference type="AlphaFoldDB" id="A0AAF0RD13"/>
<name>A0AAF0RD13_SOLVR</name>
<keyword evidence="3" id="KW-1185">Reference proteome</keyword>
<evidence type="ECO:0000256" key="1">
    <source>
        <dbReference type="SAM" id="MobiDB-lite"/>
    </source>
</evidence>
<proteinExistence type="predicted"/>
<dbReference type="EMBL" id="CP133618">
    <property type="protein sequence ID" value="WMV37305.1"/>
    <property type="molecule type" value="Genomic_DNA"/>
</dbReference>
<protein>
    <submittedName>
        <fullName evidence="2">Uncharacterized protein</fullName>
    </submittedName>
</protein>
<dbReference type="Proteomes" id="UP001234989">
    <property type="component" value="Chromosome 7"/>
</dbReference>
<gene>
    <name evidence="2" type="ORF">MTR67_030690</name>
</gene>
<evidence type="ECO:0000313" key="3">
    <source>
        <dbReference type="Proteomes" id="UP001234989"/>
    </source>
</evidence>
<accession>A0AAF0RD13</accession>
<reference evidence="2" key="1">
    <citation type="submission" date="2023-08" db="EMBL/GenBank/DDBJ databases">
        <title>A de novo genome assembly of Solanum verrucosum Schlechtendal, a Mexican diploid species geographically isolated from the other diploid A-genome species in potato relatives.</title>
        <authorList>
            <person name="Hosaka K."/>
        </authorList>
    </citation>
    <scope>NUCLEOTIDE SEQUENCE</scope>
    <source>
        <tissue evidence="2">Young leaves</tissue>
    </source>
</reference>
<feature type="region of interest" description="Disordered" evidence="1">
    <location>
        <begin position="29"/>
        <end position="54"/>
    </location>
</feature>
<evidence type="ECO:0000313" key="2">
    <source>
        <dbReference type="EMBL" id="WMV37305.1"/>
    </source>
</evidence>
<feature type="non-terminal residue" evidence="2">
    <location>
        <position position="1"/>
    </location>
</feature>
<sequence length="112" mass="12337">TKTFRLSQTRPNAASSSFFRKRLFHSQTGLFPKAPPPSTLASSPTYTPGSSPIDVSSPPHVIPHPFCQIDHSGLLEKCPISHSTLSNRPEKVDFFFPFMIALLYSSESCVSI</sequence>